<evidence type="ECO:0000256" key="1">
    <source>
        <dbReference type="SAM" id="Phobius"/>
    </source>
</evidence>
<evidence type="ECO:0000313" key="3">
    <source>
        <dbReference type="EMBL" id="RWS18413.1"/>
    </source>
</evidence>
<proteinExistence type="predicted"/>
<dbReference type="SUPFAM" id="SSF52087">
    <property type="entry name" value="CRAL/TRIO domain"/>
    <property type="match status" value="1"/>
</dbReference>
<dbReference type="STRING" id="299467.A0A443RT01"/>
<dbReference type="PROSITE" id="PS50191">
    <property type="entry name" value="CRAL_TRIO"/>
    <property type="match status" value="1"/>
</dbReference>
<keyword evidence="1" id="KW-0812">Transmembrane</keyword>
<organism evidence="3 4">
    <name type="scientific">Leptotrombidium deliense</name>
    <dbReference type="NCBI Taxonomy" id="299467"/>
    <lineage>
        <taxon>Eukaryota</taxon>
        <taxon>Metazoa</taxon>
        <taxon>Ecdysozoa</taxon>
        <taxon>Arthropoda</taxon>
        <taxon>Chelicerata</taxon>
        <taxon>Arachnida</taxon>
        <taxon>Acari</taxon>
        <taxon>Acariformes</taxon>
        <taxon>Trombidiformes</taxon>
        <taxon>Prostigmata</taxon>
        <taxon>Anystina</taxon>
        <taxon>Parasitengona</taxon>
        <taxon>Trombiculoidea</taxon>
        <taxon>Trombiculidae</taxon>
        <taxon>Leptotrombidium</taxon>
    </lineage>
</organism>
<keyword evidence="4" id="KW-1185">Reference proteome</keyword>
<keyword evidence="1" id="KW-1133">Transmembrane helix</keyword>
<dbReference type="CDD" id="cd00170">
    <property type="entry name" value="SEC14"/>
    <property type="match status" value="1"/>
</dbReference>
<comment type="caution">
    <text evidence="3">The sequence shown here is derived from an EMBL/GenBank/DDBJ whole genome shotgun (WGS) entry which is preliminary data.</text>
</comment>
<dbReference type="InterPro" id="IPR036865">
    <property type="entry name" value="CRAL-TRIO_dom_sf"/>
</dbReference>
<keyword evidence="1" id="KW-0472">Membrane</keyword>
<gene>
    <name evidence="3" type="ORF">B4U80_12505</name>
</gene>
<dbReference type="PANTHER" id="PTHR46384">
    <property type="entry name" value="MOTILE SPERM DOMAIN-CONTAINING PROTEIN 2"/>
    <property type="match status" value="1"/>
</dbReference>
<protein>
    <submittedName>
        <fullName evidence="3">Motile sperm domain-containing protein 2-like protein</fullName>
    </submittedName>
</protein>
<feature type="transmembrane region" description="Helical" evidence="1">
    <location>
        <begin position="58"/>
        <end position="82"/>
    </location>
</feature>
<name>A0A443RT01_9ACAR</name>
<accession>A0A443RT01</accession>
<dbReference type="AlphaFoldDB" id="A0A443RT01"/>
<feature type="domain" description="CRAL-TRIO" evidence="2">
    <location>
        <begin position="1"/>
        <end position="115"/>
    </location>
</feature>
<dbReference type="OrthoDB" id="75724at2759"/>
<reference evidence="3 4" key="1">
    <citation type="journal article" date="2018" name="Gigascience">
        <title>Genomes of trombidid mites reveal novel predicted allergens and laterally-transferred genes associated with secondary metabolism.</title>
        <authorList>
            <person name="Dong X."/>
            <person name="Chaisiri K."/>
            <person name="Xia D."/>
            <person name="Armstrong S.D."/>
            <person name="Fang Y."/>
            <person name="Donnelly M.J."/>
            <person name="Kadowaki T."/>
            <person name="McGarry J.W."/>
            <person name="Darby A.C."/>
            <person name="Makepeace B.L."/>
        </authorList>
    </citation>
    <scope>NUCLEOTIDE SEQUENCE [LARGE SCALE GENOMIC DNA]</scope>
    <source>
        <strain evidence="3">UoL-UT</strain>
    </source>
</reference>
<dbReference type="InterPro" id="IPR053012">
    <property type="entry name" value="ER-organelle_contact"/>
</dbReference>
<dbReference type="Gene3D" id="3.40.525.10">
    <property type="entry name" value="CRAL-TRIO lipid binding domain"/>
    <property type="match status" value="1"/>
</dbReference>
<evidence type="ECO:0000259" key="2">
    <source>
        <dbReference type="PROSITE" id="PS50191"/>
    </source>
</evidence>
<dbReference type="PANTHER" id="PTHR46384:SF1">
    <property type="entry name" value="MOTILE SPERM DOMAIN-CONTAINING PROTEIN 2"/>
    <property type="match status" value="1"/>
</dbReference>
<dbReference type="VEuPathDB" id="VectorBase:LDEU013627"/>
<dbReference type="GO" id="GO:0140284">
    <property type="term" value="C:endoplasmic reticulum-endosome membrane contact site"/>
    <property type="evidence" value="ECO:0007669"/>
    <property type="project" value="TreeGrafter"/>
</dbReference>
<dbReference type="Pfam" id="PF00650">
    <property type="entry name" value="CRAL_TRIO"/>
    <property type="match status" value="1"/>
</dbReference>
<dbReference type="InterPro" id="IPR001251">
    <property type="entry name" value="CRAL-TRIO_dom"/>
</dbReference>
<dbReference type="GO" id="GO:0012505">
    <property type="term" value="C:endomembrane system"/>
    <property type="evidence" value="ECO:0007669"/>
    <property type="project" value="TreeGrafter"/>
</dbReference>
<sequence length="162" mass="19096">MKDCVVYQLNKLDLKQARERSWNVLVDATGTGYDNADLHMLLFFFETLRYFPMGIKYYIIYDMPWLLNAFATLILSMIPGFAKDKIKFWDPKELLEHVDENALPDVLGGTCRECYRGVPQGAMDIYYLAKRDFDLDRNEVDRFLQPSLKYIDTENWIEVENV</sequence>
<dbReference type="Proteomes" id="UP000288716">
    <property type="component" value="Unassembled WGS sequence"/>
</dbReference>
<dbReference type="EMBL" id="NCKV01040087">
    <property type="protein sequence ID" value="RWS18413.1"/>
    <property type="molecule type" value="Genomic_DNA"/>
</dbReference>
<evidence type="ECO:0000313" key="4">
    <source>
        <dbReference type="Proteomes" id="UP000288716"/>
    </source>
</evidence>